<dbReference type="PANTHER" id="PTHR12604:SF4">
    <property type="entry name" value="X-RAY REPAIR CROSS-COMPLEMENTING PROTEIN 5"/>
    <property type="match status" value="1"/>
</dbReference>
<evidence type="ECO:0000313" key="2">
    <source>
        <dbReference type="EMBL" id="KAG8559939.1"/>
    </source>
</evidence>
<comment type="caution">
    <text evidence="2">The sequence shown here is derived from an EMBL/GenBank/DDBJ whole genome shotgun (WGS) entry which is preliminary data.</text>
</comment>
<dbReference type="AlphaFoldDB" id="A0AAV7AEH5"/>
<organism evidence="2 3">
    <name type="scientific">Engystomops pustulosus</name>
    <name type="common">Tungara frog</name>
    <name type="synonym">Physalaemus pustulosus</name>
    <dbReference type="NCBI Taxonomy" id="76066"/>
    <lineage>
        <taxon>Eukaryota</taxon>
        <taxon>Metazoa</taxon>
        <taxon>Chordata</taxon>
        <taxon>Craniata</taxon>
        <taxon>Vertebrata</taxon>
        <taxon>Euteleostomi</taxon>
        <taxon>Amphibia</taxon>
        <taxon>Batrachia</taxon>
        <taxon>Anura</taxon>
        <taxon>Neobatrachia</taxon>
        <taxon>Hyloidea</taxon>
        <taxon>Leptodactylidae</taxon>
        <taxon>Leiuperinae</taxon>
        <taxon>Engystomops</taxon>
    </lineage>
</organism>
<protein>
    <recommendedName>
        <fullName evidence="1">Ku70/Ku80 N-terminal alpha/beta domain-containing protein</fullName>
    </recommendedName>
</protein>
<dbReference type="PANTHER" id="PTHR12604">
    <property type="entry name" value="KU AUTOANTIGEN DNA HELICASE"/>
    <property type="match status" value="1"/>
</dbReference>
<dbReference type="GO" id="GO:0003690">
    <property type="term" value="F:double-stranded DNA binding"/>
    <property type="evidence" value="ECO:0007669"/>
    <property type="project" value="TreeGrafter"/>
</dbReference>
<accession>A0AAV7AEH5</accession>
<evidence type="ECO:0000313" key="3">
    <source>
        <dbReference type="Proteomes" id="UP000824782"/>
    </source>
</evidence>
<dbReference type="InterPro" id="IPR005161">
    <property type="entry name" value="Ku_N"/>
</dbReference>
<dbReference type="GO" id="GO:0042162">
    <property type="term" value="F:telomeric DNA binding"/>
    <property type="evidence" value="ECO:0007669"/>
    <property type="project" value="TreeGrafter"/>
</dbReference>
<proteinExistence type="predicted"/>
<dbReference type="InterPro" id="IPR036465">
    <property type="entry name" value="vWFA_dom_sf"/>
</dbReference>
<reference evidence="2" key="1">
    <citation type="thesis" date="2020" institute="ProQuest LLC" country="789 East Eisenhower Parkway, Ann Arbor, MI, USA">
        <title>Comparative Genomics and Chromosome Evolution.</title>
        <authorList>
            <person name="Mudd A.B."/>
        </authorList>
    </citation>
    <scope>NUCLEOTIDE SEQUENCE</scope>
    <source>
        <strain evidence="2">237g6f4</strain>
        <tissue evidence="2">Blood</tissue>
    </source>
</reference>
<dbReference type="EMBL" id="WNYA01000008">
    <property type="protein sequence ID" value="KAG8559939.1"/>
    <property type="molecule type" value="Genomic_DNA"/>
</dbReference>
<sequence>MDSGTRYESLPAGRETPFQERTKKVLTLFVQRQVFAESKDEIAVVLFGTDGTDNALAARDQYQNITVQRHLMLS</sequence>
<dbReference type="SUPFAM" id="SSF53300">
    <property type="entry name" value="vWA-like"/>
    <property type="match status" value="1"/>
</dbReference>
<dbReference type="GO" id="GO:0006303">
    <property type="term" value="P:double-strand break repair via nonhomologous end joining"/>
    <property type="evidence" value="ECO:0007669"/>
    <property type="project" value="TreeGrafter"/>
</dbReference>
<evidence type="ECO:0000259" key="1">
    <source>
        <dbReference type="Pfam" id="PF03731"/>
    </source>
</evidence>
<dbReference type="Pfam" id="PF03731">
    <property type="entry name" value="Ku_N"/>
    <property type="match status" value="1"/>
</dbReference>
<dbReference type="GO" id="GO:0043564">
    <property type="term" value="C:Ku70:Ku80 complex"/>
    <property type="evidence" value="ECO:0007669"/>
    <property type="project" value="TreeGrafter"/>
</dbReference>
<feature type="domain" description="Ku70/Ku80 N-terminal alpha/beta" evidence="1">
    <location>
        <begin position="15"/>
        <end position="73"/>
    </location>
</feature>
<dbReference type="Gene3D" id="3.40.50.410">
    <property type="entry name" value="von Willebrand factor, type A domain"/>
    <property type="match status" value="1"/>
</dbReference>
<dbReference type="Proteomes" id="UP000824782">
    <property type="component" value="Unassembled WGS sequence"/>
</dbReference>
<name>A0AAV7AEH5_ENGPU</name>
<gene>
    <name evidence="2" type="ORF">GDO81_017497</name>
</gene>
<keyword evidence="3" id="KW-1185">Reference proteome</keyword>
<dbReference type="GO" id="GO:0000723">
    <property type="term" value="P:telomere maintenance"/>
    <property type="evidence" value="ECO:0007669"/>
    <property type="project" value="TreeGrafter"/>
</dbReference>